<dbReference type="InterPro" id="IPR001818">
    <property type="entry name" value="Pept_M10_metallopeptidase"/>
</dbReference>
<feature type="transmembrane region" description="Helical" evidence="5">
    <location>
        <begin position="6"/>
        <end position="25"/>
    </location>
</feature>
<dbReference type="EMBL" id="PCXV01000017">
    <property type="protein sequence ID" value="PIR44236.1"/>
    <property type="molecule type" value="Genomic_DNA"/>
</dbReference>
<evidence type="ECO:0000256" key="5">
    <source>
        <dbReference type="SAM" id="Phobius"/>
    </source>
</evidence>
<keyword evidence="4" id="KW-0862">Zinc</keyword>
<protein>
    <recommendedName>
        <fullName evidence="6">Peptidase M10 metallopeptidase domain-containing protein</fullName>
    </recommendedName>
</protein>
<sequence length="314" mass="35957">MKSSQAKFFISILIIILFLGAGYYYKENVWRLLQNLLNQFQPCESPITYSIVNLDPRFGLTKAELLNNISQVEKIWETPINKELFEYSPAGDLKINLIYDYRQKSTDVLKEMGIVIGDDLSTYNTLKDKYNSLIISYNKEKAKVESLITTYNTDKSAYEKDVSYWNSRGGASKIEYNKLEKRRINLNNQVSVINNTQNSLNELINTINSIKTILNKLIATLNLKVNSYNTIGSSTGKEFNEGEYINNANEITINIYQFNNTDQLIRVLAHELGHAIGLDHIDNSNAIMYYLNEGINKTLTTDDLIALKKVCRIK</sequence>
<evidence type="ECO:0000256" key="3">
    <source>
        <dbReference type="ARBA" id="ARBA00022801"/>
    </source>
</evidence>
<dbReference type="GO" id="GO:0004222">
    <property type="term" value="F:metalloendopeptidase activity"/>
    <property type="evidence" value="ECO:0007669"/>
    <property type="project" value="InterPro"/>
</dbReference>
<dbReference type="GO" id="GO:0008270">
    <property type="term" value="F:zinc ion binding"/>
    <property type="evidence" value="ECO:0007669"/>
    <property type="project" value="InterPro"/>
</dbReference>
<proteinExistence type="predicted"/>
<dbReference type="SUPFAM" id="SSF55486">
    <property type="entry name" value="Metalloproteases ('zincins'), catalytic domain"/>
    <property type="match status" value="1"/>
</dbReference>
<comment type="caution">
    <text evidence="7">The sequence shown here is derived from an EMBL/GenBank/DDBJ whole genome shotgun (WGS) entry which is preliminary data.</text>
</comment>
<accession>A0A2H0RCZ1</accession>
<evidence type="ECO:0000256" key="1">
    <source>
        <dbReference type="ARBA" id="ARBA00022670"/>
    </source>
</evidence>
<gene>
    <name evidence="7" type="ORF">COV23_01070</name>
</gene>
<dbReference type="Proteomes" id="UP000231602">
    <property type="component" value="Unassembled WGS sequence"/>
</dbReference>
<keyword evidence="5" id="KW-1133">Transmembrane helix</keyword>
<dbReference type="InterPro" id="IPR024079">
    <property type="entry name" value="MetalloPept_cat_dom_sf"/>
</dbReference>
<keyword evidence="3" id="KW-0378">Hydrolase</keyword>
<name>A0A2H0RCZ1_9BACT</name>
<keyword evidence="1" id="KW-0645">Protease</keyword>
<evidence type="ECO:0000313" key="7">
    <source>
        <dbReference type="EMBL" id="PIR44236.1"/>
    </source>
</evidence>
<evidence type="ECO:0000313" key="8">
    <source>
        <dbReference type="Proteomes" id="UP000231602"/>
    </source>
</evidence>
<dbReference type="Pfam" id="PF00413">
    <property type="entry name" value="Peptidase_M10"/>
    <property type="match status" value="1"/>
</dbReference>
<dbReference type="Gene3D" id="3.40.390.10">
    <property type="entry name" value="Collagenase (Catalytic Domain)"/>
    <property type="match status" value="1"/>
</dbReference>
<evidence type="ECO:0000256" key="2">
    <source>
        <dbReference type="ARBA" id="ARBA00022723"/>
    </source>
</evidence>
<keyword evidence="5" id="KW-0812">Transmembrane</keyword>
<keyword evidence="2" id="KW-0479">Metal-binding</keyword>
<organism evidence="7 8">
    <name type="scientific">Candidatus Wolfebacteria bacterium CG10_big_fil_rev_8_21_14_0_10_31_9</name>
    <dbReference type="NCBI Taxonomy" id="1975070"/>
    <lineage>
        <taxon>Bacteria</taxon>
        <taxon>Candidatus Wolfeibacteriota</taxon>
    </lineage>
</organism>
<feature type="domain" description="Peptidase M10 metallopeptidase" evidence="6">
    <location>
        <begin position="251"/>
        <end position="309"/>
    </location>
</feature>
<evidence type="ECO:0000256" key="4">
    <source>
        <dbReference type="ARBA" id="ARBA00022833"/>
    </source>
</evidence>
<keyword evidence="5" id="KW-0472">Membrane</keyword>
<dbReference type="GO" id="GO:0006508">
    <property type="term" value="P:proteolysis"/>
    <property type="evidence" value="ECO:0007669"/>
    <property type="project" value="UniProtKB-KW"/>
</dbReference>
<reference evidence="7 8" key="1">
    <citation type="submission" date="2017-09" db="EMBL/GenBank/DDBJ databases">
        <title>Depth-based differentiation of microbial function through sediment-hosted aquifers and enrichment of novel symbionts in the deep terrestrial subsurface.</title>
        <authorList>
            <person name="Probst A.J."/>
            <person name="Ladd B."/>
            <person name="Jarett J.K."/>
            <person name="Geller-Mcgrath D.E."/>
            <person name="Sieber C.M."/>
            <person name="Emerson J.B."/>
            <person name="Anantharaman K."/>
            <person name="Thomas B.C."/>
            <person name="Malmstrom R."/>
            <person name="Stieglmeier M."/>
            <person name="Klingl A."/>
            <person name="Woyke T."/>
            <person name="Ryan C.M."/>
            <person name="Banfield J.F."/>
        </authorList>
    </citation>
    <scope>NUCLEOTIDE SEQUENCE [LARGE SCALE GENOMIC DNA]</scope>
    <source>
        <strain evidence="7">CG10_big_fil_rev_8_21_14_0_10_31_9</strain>
    </source>
</reference>
<dbReference type="GO" id="GO:0031012">
    <property type="term" value="C:extracellular matrix"/>
    <property type="evidence" value="ECO:0007669"/>
    <property type="project" value="InterPro"/>
</dbReference>
<dbReference type="AlphaFoldDB" id="A0A2H0RCZ1"/>
<evidence type="ECO:0000259" key="6">
    <source>
        <dbReference type="Pfam" id="PF00413"/>
    </source>
</evidence>